<evidence type="ECO:0000313" key="1">
    <source>
        <dbReference type="EMBL" id="QLQ81666.1"/>
    </source>
</evidence>
<accession>A0A7H9HYL6</accession>
<keyword evidence="2" id="KW-1185">Reference proteome</keyword>
<organism evidence="1 2">
    <name type="scientific">Torulaspora globosa</name>
    <dbReference type="NCBI Taxonomy" id="48254"/>
    <lineage>
        <taxon>Eukaryota</taxon>
        <taxon>Fungi</taxon>
        <taxon>Dikarya</taxon>
        <taxon>Ascomycota</taxon>
        <taxon>Saccharomycotina</taxon>
        <taxon>Saccharomycetes</taxon>
        <taxon>Saccharomycetales</taxon>
        <taxon>Saccharomycetaceae</taxon>
        <taxon>Torulaspora</taxon>
    </lineage>
</organism>
<dbReference type="Proteomes" id="UP000510647">
    <property type="component" value="Chromosome 6"/>
</dbReference>
<gene>
    <name evidence="1" type="ORF">HG537_0F04270</name>
</gene>
<evidence type="ECO:0000313" key="2">
    <source>
        <dbReference type="Proteomes" id="UP000510647"/>
    </source>
</evidence>
<proteinExistence type="predicted"/>
<name>A0A7H9HYL6_9SACH</name>
<protein>
    <submittedName>
        <fullName evidence="1">Uncharacterized protein</fullName>
    </submittedName>
</protein>
<dbReference type="OrthoDB" id="4062769at2759"/>
<sequence length="345" mass="39779">MSDNEIDGPDILPDGIQSADATLEDLLNDESLGYSSNLNPLENEEQRHFQDCLAVFIRGDCEESIQKMYEYGFLTQASLQTSYKYFNLFLEACYSIRSFQNLGFRLQEVVQQTFTGDCQIVKYHLKEAPKSSQASMWNKYYNCCVKAALINQSRGQEDFINLENDARKVISKLVQEPTYSIELQKLVDTYIFGIQIEVLQKTRSTALYKQLCYHVPNLGSRLSSLRSVHKGKTVEEDILSRLESKPVKIKKQPRQHSKSVTIAKPPLKKTNETKTVQVIPKWRSLWPKFFSKIHLSRQNLLLVLLIFLASLQSIKKLSKIPRFFANFLRKLAPQLKNLLRLLSTI</sequence>
<dbReference type="AlphaFoldDB" id="A0A7H9HYL6"/>
<dbReference type="EMBL" id="CP059272">
    <property type="protein sequence ID" value="QLQ81666.1"/>
    <property type="molecule type" value="Genomic_DNA"/>
</dbReference>
<reference evidence="1 2" key="1">
    <citation type="submission" date="2020-06" db="EMBL/GenBank/DDBJ databases">
        <title>The yeast mating-type switching endonuclease HO is a domesticated member of an unorthodox homing genetic element family.</title>
        <authorList>
            <person name="Coughlan A.Y."/>
            <person name="Lombardi L."/>
            <person name="Braun-Galleani S."/>
            <person name="Martos A.R."/>
            <person name="Galeote V."/>
            <person name="Bigey F."/>
            <person name="Dequin S."/>
            <person name="Byrne K.P."/>
            <person name="Wolfe K.H."/>
        </authorList>
    </citation>
    <scope>NUCLEOTIDE SEQUENCE [LARGE SCALE GENOMIC DNA]</scope>
    <source>
        <strain evidence="1 2">CBS2947</strain>
    </source>
</reference>